<keyword evidence="8" id="KW-0408">Iron</keyword>
<organism evidence="14 15">
    <name type="scientific">Kroppenstedtia pulmonis</name>
    <dbReference type="NCBI Taxonomy" id="1380685"/>
    <lineage>
        <taxon>Bacteria</taxon>
        <taxon>Bacillati</taxon>
        <taxon>Bacillota</taxon>
        <taxon>Bacilli</taxon>
        <taxon>Bacillales</taxon>
        <taxon>Thermoactinomycetaceae</taxon>
        <taxon>Kroppenstedtia</taxon>
    </lineage>
</organism>
<gene>
    <name evidence="14" type="ORF">GXN76_13005</name>
</gene>
<keyword evidence="6" id="KW-0004">4Fe-4S</keyword>
<protein>
    <recommendedName>
        <fullName evidence="4">L-serine ammonia-lyase</fullName>
        <ecNumber evidence="4">4.3.1.17</ecNumber>
    </recommendedName>
    <alternativeName>
        <fullName evidence="11">L-serine deaminase</fullName>
    </alternativeName>
</protein>
<dbReference type="PANTHER" id="PTHR30182:SF12">
    <property type="entry name" value="L-SERINE DEHYDRATASE, BETA CHAIN-RELATED"/>
    <property type="match status" value="1"/>
</dbReference>
<dbReference type="GO" id="GO:0051539">
    <property type="term" value="F:4 iron, 4 sulfur cluster binding"/>
    <property type="evidence" value="ECO:0007669"/>
    <property type="project" value="UniProtKB-KW"/>
</dbReference>
<evidence type="ECO:0000256" key="3">
    <source>
        <dbReference type="ARBA" id="ARBA00008636"/>
    </source>
</evidence>
<name>A0A7D3XK77_9BACL</name>
<evidence type="ECO:0000256" key="10">
    <source>
        <dbReference type="ARBA" id="ARBA00023239"/>
    </source>
</evidence>
<dbReference type="InterPro" id="IPR005131">
    <property type="entry name" value="Ser_deHydtase_bsu"/>
</dbReference>
<dbReference type="SUPFAM" id="SSF143548">
    <property type="entry name" value="Serine metabolism enzymes domain"/>
    <property type="match status" value="1"/>
</dbReference>
<dbReference type="GO" id="GO:0006094">
    <property type="term" value="P:gluconeogenesis"/>
    <property type="evidence" value="ECO:0007669"/>
    <property type="project" value="UniProtKB-KW"/>
</dbReference>
<dbReference type="GO" id="GO:0003941">
    <property type="term" value="F:L-serine ammonia-lyase activity"/>
    <property type="evidence" value="ECO:0007669"/>
    <property type="project" value="UniProtKB-EC"/>
</dbReference>
<evidence type="ECO:0000256" key="4">
    <source>
        <dbReference type="ARBA" id="ARBA00012093"/>
    </source>
</evidence>
<evidence type="ECO:0000256" key="2">
    <source>
        <dbReference type="ARBA" id="ARBA00004742"/>
    </source>
</evidence>
<evidence type="ECO:0000256" key="11">
    <source>
        <dbReference type="ARBA" id="ARBA00041766"/>
    </source>
</evidence>
<dbReference type="Proteomes" id="UP000503088">
    <property type="component" value="Chromosome"/>
</dbReference>
<comment type="cofactor">
    <cofactor evidence="1">
        <name>[4Fe-4S] cluster</name>
        <dbReference type="ChEBI" id="CHEBI:49883"/>
    </cofactor>
</comment>
<dbReference type="KEGG" id="kpul:GXN76_13005"/>
<reference evidence="14 15" key="1">
    <citation type="submission" date="2020-01" db="EMBL/GenBank/DDBJ databases">
        <authorList>
            <person name="Gulvik C.A."/>
            <person name="Batra D.G."/>
        </authorList>
    </citation>
    <scope>NUCLEOTIDE SEQUENCE [LARGE SCALE GENOMIC DNA]</scope>
    <source>
        <strain evidence="14 15">W9323</strain>
    </source>
</reference>
<accession>A0A7D3XK77</accession>
<evidence type="ECO:0000256" key="5">
    <source>
        <dbReference type="ARBA" id="ARBA00022432"/>
    </source>
</evidence>
<evidence type="ECO:0000313" key="15">
    <source>
        <dbReference type="Proteomes" id="UP000503088"/>
    </source>
</evidence>
<keyword evidence="15" id="KW-1185">Reference proteome</keyword>
<keyword evidence="9" id="KW-0411">Iron-sulfur</keyword>
<dbReference type="Gene3D" id="3.30.1330.90">
    <property type="entry name" value="D-3-phosphoglycerate dehydrogenase, domain 3"/>
    <property type="match status" value="1"/>
</dbReference>
<evidence type="ECO:0000259" key="13">
    <source>
        <dbReference type="Pfam" id="PF03315"/>
    </source>
</evidence>
<evidence type="ECO:0000256" key="8">
    <source>
        <dbReference type="ARBA" id="ARBA00023004"/>
    </source>
</evidence>
<comment type="similarity">
    <text evidence="3">Belongs to the iron-sulfur dependent L-serine dehydratase family.</text>
</comment>
<dbReference type="AlphaFoldDB" id="A0A7D3XK77"/>
<dbReference type="Pfam" id="PF03315">
    <property type="entry name" value="SDH_beta"/>
    <property type="match status" value="1"/>
</dbReference>
<dbReference type="InterPro" id="IPR051318">
    <property type="entry name" value="Fe-S_L-Ser"/>
</dbReference>
<evidence type="ECO:0000313" key="14">
    <source>
        <dbReference type="EMBL" id="QKG85299.1"/>
    </source>
</evidence>
<dbReference type="PANTHER" id="PTHR30182">
    <property type="entry name" value="L-SERINE DEHYDRATASE"/>
    <property type="match status" value="1"/>
</dbReference>
<keyword evidence="7" id="KW-0479">Metal-binding</keyword>
<evidence type="ECO:0000256" key="1">
    <source>
        <dbReference type="ARBA" id="ARBA00001966"/>
    </source>
</evidence>
<feature type="domain" description="Serine dehydratase beta chain" evidence="13">
    <location>
        <begin position="5"/>
        <end position="85"/>
    </location>
</feature>
<dbReference type="EC" id="4.3.1.17" evidence="4"/>
<dbReference type="GO" id="GO:0046872">
    <property type="term" value="F:metal ion binding"/>
    <property type="evidence" value="ECO:0007669"/>
    <property type="project" value="UniProtKB-KW"/>
</dbReference>
<keyword evidence="10" id="KW-0456">Lyase</keyword>
<proteinExistence type="inferred from homology"/>
<comment type="pathway">
    <text evidence="2">Carbohydrate biosynthesis; gluconeogenesis.</text>
</comment>
<dbReference type="RefSeq" id="WP_173223826.1">
    <property type="nucleotide sequence ID" value="NZ_CP048104.1"/>
</dbReference>
<comment type="catalytic activity">
    <reaction evidence="12">
        <text>L-serine = pyruvate + NH4(+)</text>
        <dbReference type="Rhea" id="RHEA:19169"/>
        <dbReference type="ChEBI" id="CHEBI:15361"/>
        <dbReference type="ChEBI" id="CHEBI:28938"/>
        <dbReference type="ChEBI" id="CHEBI:33384"/>
        <dbReference type="EC" id="4.3.1.17"/>
    </reaction>
</comment>
<evidence type="ECO:0000256" key="12">
    <source>
        <dbReference type="ARBA" id="ARBA00049406"/>
    </source>
</evidence>
<dbReference type="EMBL" id="CP048104">
    <property type="protein sequence ID" value="QKG85299.1"/>
    <property type="molecule type" value="Genomic_DNA"/>
</dbReference>
<evidence type="ECO:0000256" key="6">
    <source>
        <dbReference type="ARBA" id="ARBA00022485"/>
    </source>
</evidence>
<evidence type="ECO:0000256" key="7">
    <source>
        <dbReference type="ARBA" id="ARBA00022723"/>
    </source>
</evidence>
<dbReference type="InterPro" id="IPR029009">
    <property type="entry name" value="ASB_dom_sf"/>
</dbReference>
<sequence length="174" mass="18885">MNYQSCFDIIGPIMVGPSSSHTAGVVSIGKFVHDYMGGPPERSEIVFYDSFAETYQGHGTDKAIVGGLLGMKTDDIGIRHALEEASRRNVIINFCLEGSCPHYDHPNTVMTWNERNGEIFSIGGVSLGGGVSKIFLIDGLKVDLPLNEPVDMDELRNKARKKLSKDAAVAVKEG</sequence>
<keyword evidence="5" id="KW-0312">Gluconeogenesis</keyword>
<evidence type="ECO:0000256" key="9">
    <source>
        <dbReference type="ARBA" id="ARBA00023014"/>
    </source>
</evidence>